<dbReference type="EMBL" id="AAHK01000078">
    <property type="protein sequence ID" value="EAN97906.1"/>
    <property type="molecule type" value="Genomic_DNA"/>
</dbReference>
<dbReference type="GeneID" id="3552259"/>
<proteinExistence type="predicted"/>
<sequence length="387" mass="41973">MGCSNSKNQKEREDKVDPHERILEREGNSASCGSRSATDVPERTRKPGSPSKKESKGKKKKKKEGVERGKDVTVEPSGTGILSETPETALRARPLHAVEASGMKTSLASSLARGLQAIEIRETRVIHPPHPNRAGADGVDNYAVSSSSDMLASVITTSPLELEPHSSRPTAGTQRRVDASPEAAGELPLSIQRSLTFDQHAQENGRRKRRMYPHALDDESPLRNSRGRGAAVSTPVTTSSMTTKTSTTRSSTPTSWVGKGKALHKTEIVEPVGAVVLPPMAPPIRAAREERPTEATIASKARPTPIVGTNGVLRRGLYDLPDESGSGDGEERRRAVMYGPTVPNGEHPWTFNSAGWEVLEQIHRLLKERSLRASQVYVSGLEANHYE</sequence>
<reference evidence="2 3" key="1">
    <citation type="journal article" date="2005" name="Science">
        <title>The genome sequence of Trypanosoma cruzi, etiologic agent of Chagas disease.</title>
        <authorList>
            <person name="El-Sayed N.M."/>
            <person name="Myler P.J."/>
            <person name="Bartholomeu D.C."/>
            <person name="Nilsson D."/>
            <person name="Aggarwal G."/>
            <person name="Tran A.N."/>
            <person name="Ghedin E."/>
            <person name="Worthey E.A."/>
            <person name="Delcher A.L."/>
            <person name="Blandin G."/>
            <person name="Westenberger S.J."/>
            <person name="Caler E."/>
            <person name="Cerqueira G.C."/>
            <person name="Branche C."/>
            <person name="Haas B."/>
            <person name="Anupama A."/>
            <person name="Arner E."/>
            <person name="Aslund L."/>
            <person name="Attipoe P."/>
            <person name="Bontempi E."/>
            <person name="Bringaud F."/>
            <person name="Burton P."/>
            <person name="Cadag E."/>
            <person name="Campbell D.A."/>
            <person name="Carrington M."/>
            <person name="Crabtree J."/>
            <person name="Darban H."/>
            <person name="da Silveira J.F."/>
            <person name="de Jong P."/>
            <person name="Edwards K."/>
            <person name="Englund P.T."/>
            <person name="Fazelina G."/>
            <person name="Feldblyum T."/>
            <person name="Ferella M."/>
            <person name="Frasch A.C."/>
            <person name="Gull K."/>
            <person name="Horn D."/>
            <person name="Hou L."/>
            <person name="Huang Y."/>
            <person name="Kindlund E."/>
            <person name="Klingbeil M."/>
            <person name="Kluge S."/>
            <person name="Koo H."/>
            <person name="Lacerda D."/>
            <person name="Levin M.J."/>
            <person name="Lorenzi H."/>
            <person name="Louie T."/>
            <person name="Machado C.R."/>
            <person name="McCulloch R."/>
            <person name="McKenna A."/>
            <person name="Mizuno Y."/>
            <person name="Mottram J.C."/>
            <person name="Nelson S."/>
            <person name="Ochaya S."/>
            <person name="Osoegawa K."/>
            <person name="Pai G."/>
            <person name="Parsons M."/>
            <person name="Pentony M."/>
            <person name="Pettersson U."/>
            <person name="Pop M."/>
            <person name="Ramirez J.L."/>
            <person name="Rinta J."/>
            <person name="Robertson L."/>
            <person name="Salzberg S.L."/>
            <person name="Sanchez D.O."/>
            <person name="Seyler A."/>
            <person name="Sharma R."/>
            <person name="Shetty J."/>
            <person name="Simpson A.J."/>
            <person name="Sisk E."/>
            <person name="Tammi M.T."/>
            <person name="Tarleton R."/>
            <person name="Teixeira S."/>
            <person name="Van Aken S."/>
            <person name="Vogt C."/>
            <person name="Ward P.N."/>
            <person name="Wickstead B."/>
            <person name="Wortman J."/>
            <person name="White O."/>
            <person name="Fraser C.M."/>
            <person name="Stuart K.D."/>
            <person name="Andersson B."/>
        </authorList>
    </citation>
    <scope>NUCLEOTIDE SEQUENCE [LARGE SCALE GENOMIC DNA]</scope>
    <source>
        <strain evidence="2 3">CL Brener</strain>
    </source>
</reference>
<protein>
    <submittedName>
        <fullName evidence="2">Uncharacterized protein</fullName>
    </submittedName>
</protein>
<dbReference type="RefSeq" id="XP_819757.1">
    <property type="nucleotide sequence ID" value="XM_814664.1"/>
</dbReference>
<accession>Q4DZE7</accession>
<feature type="compositionally biased region" description="Polar residues" evidence="1">
    <location>
        <begin position="28"/>
        <end position="37"/>
    </location>
</feature>
<evidence type="ECO:0000313" key="3">
    <source>
        <dbReference type="Proteomes" id="UP000002296"/>
    </source>
</evidence>
<feature type="region of interest" description="Disordered" evidence="1">
    <location>
        <begin position="1"/>
        <end position="88"/>
    </location>
</feature>
<dbReference type="PaxDb" id="353153-Q4DZE7"/>
<keyword evidence="3" id="KW-1185">Reference proteome</keyword>
<feature type="compositionally biased region" description="Basic and acidic residues" evidence="1">
    <location>
        <begin position="64"/>
        <end position="73"/>
    </location>
</feature>
<feature type="region of interest" description="Disordered" evidence="1">
    <location>
        <begin position="158"/>
        <end position="259"/>
    </location>
</feature>
<feature type="compositionally biased region" description="Low complexity" evidence="1">
    <location>
        <begin position="233"/>
        <end position="255"/>
    </location>
</feature>
<gene>
    <name evidence="2" type="ORF">Tc00.1047053506825.160</name>
</gene>
<feature type="compositionally biased region" description="Basic and acidic residues" evidence="1">
    <location>
        <begin position="8"/>
        <end position="27"/>
    </location>
</feature>
<dbReference type="OMA" id="GLEANHY"/>
<evidence type="ECO:0000313" key="2">
    <source>
        <dbReference type="EMBL" id="EAN97906.1"/>
    </source>
</evidence>
<dbReference type="Proteomes" id="UP000002296">
    <property type="component" value="Unassembled WGS sequence"/>
</dbReference>
<dbReference type="AlphaFoldDB" id="Q4DZE7"/>
<dbReference type="KEGG" id="tcr:506825.160"/>
<evidence type="ECO:0000256" key="1">
    <source>
        <dbReference type="SAM" id="MobiDB-lite"/>
    </source>
</evidence>
<dbReference type="InParanoid" id="Q4DZE7"/>
<organism evidence="2 3">
    <name type="scientific">Trypanosoma cruzi (strain CL Brener)</name>
    <dbReference type="NCBI Taxonomy" id="353153"/>
    <lineage>
        <taxon>Eukaryota</taxon>
        <taxon>Discoba</taxon>
        <taxon>Euglenozoa</taxon>
        <taxon>Kinetoplastea</taxon>
        <taxon>Metakinetoplastina</taxon>
        <taxon>Trypanosomatida</taxon>
        <taxon>Trypanosomatidae</taxon>
        <taxon>Trypanosoma</taxon>
        <taxon>Schizotrypanum</taxon>
    </lineage>
</organism>
<name>Q4DZE7_TRYCC</name>
<comment type="caution">
    <text evidence="2">The sequence shown here is derived from an EMBL/GenBank/DDBJ whole genome shotgun (WGS) entry which is preliminary data.</text>
</comment>